<dbReference type="Pfam" id="PF13342">
    <property type="entry name" value="Toprim_Crpt"/>
    <property type="match status" value="1"/>
</dbReference>
<dbReference type="InterPro" id="IPR023406">
    <property type="entry name" value="Topo_IA_AS"/>
</dbReference>
<dbReference type="PANTHER" id="PTHR11390:SF21">
    <property type="entry name" value="DNA TOPOISOMERASE 3-ALPHA"/>
    <property type="match status" value="1"/>
</dbReference>
<dbReference type="InterPro" id="IPR013824">
    <property type="entry name" value="Topo_IA_cen_sub1"/>
</dbReference>
<evidence type="ECO:0000256" key="8">
    <source>
        <dbReference type="ARBA" id="ARBA00023235"/>
    </source>
</evidence>
<evidence type="ECO:0000256" key="10">
    <source>
        <dbReference type="ARBA" id="ARBA00031985"/>
    </source>
</evidence>
<proteinExistence type="inferred from homology"/>
<keyword evidence="6" id="KW-0799">Topoisomerase</keyword>
<comment type="catalytic activity">
    <reaction evidence="1">
        <text>ATP-independent breakage of single-stranded DNA, followed by passage and rejoining.</text>
        <dbReference type="EC" id="5.6.2.1"/>
    </reaction>
</comment>
<evidence type="ECO:0000259" key="13">
    <source>
        <dbReference type="PROSITE" id="PS50880"/>
    </source>
</evidence>
<dbReference type="InterPro" id="IPR013497">
    <property type="entry name" value="Topo_IA_cen"/>
</dbReference>
<dbReference type="PRINTS" id="PR00417">
    <property type="entry name" value="PRTPISMRASEI"/>
</dbReference>
<dbReference type="PANTHER" id="PTHR11390">
    <property type="entry name" value="PROKARYOTIC DNA TOPOISOMERASE"/>
    <property type="match status" value="1"/>
</dbReference>
<protein>
    <recommendedName>
        <fullName evidence="3">DNA topoisomerase</fullName>
        <ecNumber evidence="3">5.6.2.1</ecNumber>
    </recommendedName>
    <alternativeName>
        <fullName evidence="12">Omega-protein</fullName>
    </alternativeName>
    <alternativeName>
        <fullName evidence="11">Relaxing enzyme</fullName>
    </alternativeName>
    <alternativeName>
        <fullName evidence="9">Swivelase</fullName>
    </alternativeName>
    <alternativeName>
        <fullName evidence="10">Untwisting enzyme</fullName>
    </alternativeName>
</protein>
<dbReference type="SMART" id="SM00437">
    <property type="entry name" value="TOP1Ac"/>
    <property type="match status" value="1"/>
</dbReference>
<dbReference type="InterPro" id="IPR025589">
    <property type="entry name" value="Toprim_C_rpt"/>
</dbReference>
<evidence type="ECO:0000256" key="5">
    <source>
        <dbReference type="ARBA" id="ARBA00022842"/>
    </source>
</evidence>
<evidence type="ECO:0000256" key="7">
    <source>
        <dbReference type="ARBA" id="ARBA00023125"/>
    </source>
</evidence>
<dbReference type="Gene3D" id="3.40.50.140">
    <property type="match status" value="1"/>
</dbReference>
<dbReference type="EC" id="5.6.2.1" evidence="3"/>
<dbReference type="EMBL" id="CP117812">
    <property type="protein sequence ID" value="WDE97772.1"/>
    <property type="molecule type" value="Genomic_DNA"/>
</dbReference>
<gene>
    <name evidence="15" type="ORF">PQO03_18255</name>
</gene>
<dbReference type="PROSITE" id="PS00396">
    <property type="entry name" value="TOPO_IA_1"/>
    <property type="match status" value="1"/>
</dbReference>
<dbReference type="RefSeq" id="WP_274152365.1">
    <property type="nucleotide sequence ID" value="NZ_CP117812.1"/>
</dbReference>
<evidence type="ECO:0000256" key="9">
    <source>
        <dbReference type="ARBA" id="ARBA00030003"/>
    </source>
</evidence>
<dbReference type="PROSITE" id="PS52039">
    <property type="entry name" value="TOPO_IA_2"/>
    <property type="match status" value="1"/>
</dbReference>
<dbReference type="SMART" id="SM00436">
    <property type="entry name" value="TOP1Bc"/>
    <property type="match status" value="1"/>
</dbReference>
<dbReference type="InterPro" id="IPR003601">
    <property type="entry name" value="Topo_IA_2"/>
</dbReference>
<comment type="similarity">
    <text evidence="2">Belongs to the type IA topoisomerase family.</text>
</comment>
<dbReference type="InterPro" id="IPR000380">
    <property type="entry name" value="Topo_IA"/>
</dbReference>
<dbReference type="InterPro" id="IPR013825">
    <property type="entry name" value="Topo_IA_cen_sub2"/>
</dbReference>
<reference evidence="15 16" key="1">
    <citation type="submission" date="2023-02" db="EMBL/GenBank/DDBJ databases">
        <title>Genome sequence of Lentisphaera profundi SAORIC-696.</title>
        <authorList>
            <person name="Kim e."/>
            <person name="Cho J.-C."/>
            <person name="Choi A."/>
            <person name="Kang I."/>
        </authorList>
    </citation>
    <scope>NUCLEOTIDE SEQUENCE [LARGE SCALE GENOMIC DNA]</scope>
    <source>
        <strain evidence="15 16">SAORIC-696</strain>
    </source>
</reference>
<evidence type="ECO:0000256" key="11">
    <source>
        <dbReference type="ARBA" id="ARBA00032235"/>
    </source>
</evidence>
<dbReference type="InterPro" id="IPR006171">
    <property type="entry name" value="TOPRIM_dom"/>
</dbReference>
<dbReference type="Proteomes" id="UP001214250">
    <property type="component" value="Chromosome 2"/>
</dbReference>
<evidence type="ECO:0000256" key="1">
    <source>
        <dbReference type="ARBA" id="ARBA00000213"/>
    </source>
</evidence>
<dbReference type="NCBIfam" id="TIGR01056">
    <property type="entry name" value="topB"/>
    <property type="match status" value="1"/>
</dbReference>
<dbReference type="InterPro" id="IPR003602">
    <property type="entry name" value="Topo_IA_DNA-bd_dom"/>
</dbReference>
<dbReference type="Gene3D" id="1.10.290.10">
    <property type="entry name" value="Topoisomerase I, domain 4"/>
    <property type="match status" value="1"/>
</dbReference>
<dbReference type="SUPFAM" id="SSF56712">
    <property type="entry name" value="Prokaryotic type I DNA topoisomerase"/>
    <property type="match status" value="1"/>
</dbReference>
<evidence type="ECO:0000259" key="14">
    <source>
        <dbReference type="PROSITE" id="PS52039"/>
    </source>
</evidence>
<feature type="domain" description="Toprim" evidence="13">
    <location>
        <begin position="1"/>
        <end position="136"/>
    </location>
</feature>
<evidence type="ECO:0000313" key="15">
    <source>
        <dbReference type="EMBL" id="WDE97772.1"/>
    </source>
</evidence>
<evidence type="ECO:0000313" key="16">
    <source>
        <dbReference type="Proteomes" id="UP001214250"/>
    </source>
</evidence>
<dbReference type="InterPro" id="IPR013826">
    <property type="entry name" value="Topo_IA_cen_sub3"/>
</dbReference>
<organism evidence="15 16">
    <name type="scientific">Lentisphaera profundi</name>
    <dbReference type="NCBI Taxonomy" id="1658616"/>
    <lineage>
        <taxon>Bacteria</taxon>
        <taxon>Pseudomonadati</taxon>
        <taxon>Lentisphaerota</taxon>
        <taxon>Lentisphaeria</taxon>
        <taxon>Lentisphaerales</taxon>
        <taxon>Lentisphaeraceae</taxon>
        <taxon>Lentisphaera</taxon>
    </lineage>
</organism>
<dbReference type="Gene3D" id="2.70.20.10">
    <property type="entry name" value="Topoisomerase I, domain 3"/>
    <property type="match status" value="1"/>
</dbReference>
<dbReference type="Gene3D" id="1.10.460.10">
    <property type="entry name" value="Topoisomerase I, domain 2"/>
    <property type="match status" value="1"/>
</dbReference>
<dbReference type="CDD" id="cd03362">
    <property type="entry name" value="TOPRIM_TopoIA_TopoIII"/>
    <property type="match status" value="1"/>
</dbReference>
<dbReference type="NCBIfam" id="NF005829">
    <property type="entry name" value="PRK07726.1"/>
    <property type="match status" value="1"/>
</dbReference>
<keyword evidence="16" id="KW-1185">Reference proteome</keyword>
<evidence type="ECO:0000256" key="6">
    <source>
        <dbReference type="ARBA" id="ARBA00023029"/>
    </source>
</evidence>
<accession>A0ABY7VUN1</accession>
<dbReference type="InterPro" id="IPR023405">
    <property type="entry name" value="Topo_IA_core_domain"/>
</dbReference>
<evidence type="ECO:0000256" key="3">
    <source>
        <dbReference type="ARBA" id="ARBA00012891"/>
    </source>
</evidence>
<name>A0ABY7VUN1_9BACT</name>
<dbReference type="CDD" id="cd00186">
    <property type="entry name" value="TOP1Ac"/>
    <property type="match status" value="1"/>
</dbReference>
<evidence type="ECO:0000256" key="4">
    <source>
        <dbReference type="ARBA" id="ARBA00022723"/>
    </source>
</evidence>
<evidence type="ECO:0000256" key="12">
    <source>
        <dbReference type="ARBA" id="ARBA00032877"/>
    </source>
</evidence>
<dbReference type="InterPro" id="IPR034144">
    <property type="entry name" value="TOPRIM_TopoIII"/>
</dbReference>
<keyword evidence="4" id="KW-0479">Metal-binding</keyword>
<dbReference type="SMART" id="SM00493">
    <property type="entry name" value="TOPRIM"/>
    <property type="match status" value="1"/>
</dbReference>
<keyword evidence="7" id="KW-0238">DNA-binding</keyword>
<dbReference type="InterPro" id="IPR005738">
    <property type="entry name" value="TopoIII"/>
</dbReference>
<feature type="domain" description="Topo IA-type catalytic" evidence="14">
    <location>
        <begin position="152"/>
        <end position="580"/>
    </location>
</feature>
<dbReference type="Pfam" id="PF01131">
    <property type="entry name" value="Topoisom_bac"/>
    <property type="match status" value="1"/>
</dbReference>
<dbReference type="Pfam" id="PF01751">
    <property type="entry name" value="Toprim"/>
    <property type="match status" value="1"/>
</dbReference>
<sequence length="767" mass="85804">MKVILAEKPSVARDIARVLGARSKKDGYIEGNGYLVTWAFGHLVQLQNPDAYDASLKKWTLAPLPFIPGSFKLEISSMKGVKKQFNTIKKLFSSATEIICATDAGREGELIFRYIAQLCHVKNKPSKRLWINSLTDSAIQQGFANLKPLKQFDALADAARCRSEADWIIGLNATRAYTVKHSHGRGVLSVGRVQTPVLAMIVNRDQAIRQFKAENYWELWTLYRQVKFKHQRDRFSKNEEAQEIFNRVINQPLQITDLSEKKTTQRAPQLFDLTELQRVMNRKAGLPAVKTLAIAQKLYESKLISYPRTDSRYLSDDIYPTCGKILEKLSANKTKEIALLDLNNLAKQRNYFNSSKVSDHHAIIPTGHSTASLDSNELRVYDEIVTRFIAIFYPPCEKAHTTVSAMVAEETFKAKGTTILTEGWLALYGGGKKQDNDEQILPVFQVGESGPHQAEIKQCQTKPPKHFNESSLLSAMETAGKEIDDEELKEAMKDRGLGTAATRANIIETLVKRDYISKSKRQLLATDKGEDLIRLLSAQKTLTSPDLTGDWENKLKLMEKGQLSAKDFMQEVSSYAEQIIGTLNSKEMDKSMGFGPCPLCSSPVIKGKTGYGCSAWKTGCQFRFHAEQFGSKIKDDDVPVLLSAGRLNRPRKLTDATGNELSAYITLDKQGQMGLLRREEKINADAIGSCPLCRGNVMDKHKGYSCDSCDFVIWKKIAGRNTSLALAQVLINKGRSQELKGFRSKAGKRFSAALVLKDGKVEFNFKS</sequence>
<dbReference type="PROSITE" id="PS50880">
    <property type="entry name" value="TOPRIM"/>
    <property type="match status" value="1"/>
</dbReference>
<keyword evidence="8" id="KW-0413">Isomerase</keyword>
<evidence type="ECO:0000256" key="2">
    <source>
        <dbReference type="ARBA" id="ARBA00009446"/>
    </source>
</evidence>
<keyword evidence="5" id="KW-0460">Magnesium</keyword>